<dbReference type="InterPro" id="IPR013766">
    <property type="entry name" value="Thioredoxin_domain"/>
</dbReference>
<evidence type="ECO:0000256" key="12">
    <source>
        <dbReference type="ARBA" id="ARBA00049091"/>
    </source>
</evidence>
<keyword evidence="6 15" id="KW-0560">Oxidoreductase</keyword>
<evidence type="ECO:0000256" key="2">
    <source>
        <dbReference type="ARBA" id="ARBA00011245"/>
    </source>
</evidence>
<keyword evidence="4 15" id="KW-0575">Peroxidase</keyword>
<dbReference type="RefSeq" id="WP_060703515.1">
    <property type="nucleotide sequence ID" value="NZ_CP012750.1"/>
</dbReference>
<evidence type="ECO:0000256" key="10">
    <source>
        <dbReference type="ARBA" id="ARBA00038489"/>
    </source>
</evidence>
<evidence type="ECO:0000313" key="15">
    <source>
        <dbReference type="EMBL" id="UUX58685.1"/>
    </source>
</evidence>
<dbReference type="KEGG" id="gar:AOZ07_15795"/>
<dbReference type="EC" id="1.11.1.24" evidence="3"/>
<dbReference type="AlphaFoldDB" id="A0AA94XX34"/>
<dbReference type="Proteomes" id="UP001060018">
    <property type="component" value="Chromosome"/>
</dbReference>
<evidence type="ECO:0000256" key="1">
    <source>
        <dbReference type="ARBA" id="ARBA00003330"/>
    </source>
</evidence>
<accession>A0AA94XX34</accession>
<dbReference type="Gene3D" id="3.40.30.10">
    <property type="entry name" value="Glutaredoxin"/>
    <property type="match status" value="1"/>
</dbReference>
<keyword evidence="7" id="KW-1015">Disulfide bond</keyword>
<comment type="function">
    <text evidence="1">Thiol-specific peroxidase that catalyzes the reduction of hydrogen peroxide and organic hydroperoxides to water and alcohols, respectively. Plays a role in cell protection against oxidative stress by detoxifying peroxides and as sensor of hydrogen peroxide-mediated signaling events.</text>
</comment>
<comment type="subunit">
    <text evidence="2">Monomer.</text>
</comment>
<dbReference type="PROSITE" id="PS51352">
    <property type="entry name" value="THIOREDOXIN_2"/>
    <property type="match status" value="1"/>
</dbReference>
<evidence type="ECO:0000256" key="9">
    <source>
        <dbReference type="ARBA" id="ARBA00032824"/>
    </source>
</evidence>
<dbReference type="Pfam" id="PF00578">
    <property type="entry name" value="AhpC-TSA"/>
    <property type="match status" value="1"/>
</dbReference>
<dbReference type="PANTHER" id="PTHR42801">
    <property type="entry name" value="THIOREDOXIN-DEPENDENT PEROXIDE REDUCTASE"/>
    <property type="match status" value="1"/>
</dbReference>
<dbReference type="NCBIfam" id="NF006960">
    <property type="entry name" value="PRK09437.1"/>
    <property type="match status" value="1"/>
</dbReference>
<dbReference type="CDD" id="cd03017">
    <property type="entry name" value="PRX_BCP"/>
    <property type="match status" value="1"/>
</dbReference>
<dbReference type="InterPro" id="IPR036249">
    <property type="entry name" value="Thioredoxin-like_sf"/>
</dbReference>
<protein>
    <recommendedName>
        <fullName evidence="3">thioredoxin-dependent peroxiredoxin</fullName>
        <ecNumber evidence="3">1.11.1.24</ecNumber>
    </recommendedName>
    <alternativeName>
        <fullName evidence="11">Bacterioferritin comigratory protein</fullName>
    </alternativeName>
    <alternativeName>
        <fullName evidence="9">Thioredoxin peroxidase</fullName>
    </alternativeName>
</protein>
<evidence type="ECO:0000256" key="6">
    <source>
        <dbReference type="ARBA" id="ARBA00023002"/>
    </source>
</evidence>
<evidence type="ECO:0000256" key="13">
    <source>
        <dbReference type="PIRSR" id="PIRSR000239-1"/>
    </source>
</evidence>
<dbReference type="InterPro" id="IPR050924">
    <property type="entry name" value="Peroxiredoxin_BCP/PrxQ"/>
</dbReference>
<keyword evidence="8" id="KW-0676">Redox-active center</keyword>
<dbReference type="InterPro" id="IPR000866">
    <property type="entry name" value="AhpC/TSA"/>
</dbReference>
<comment type="catalytic activity">
    <reaction evidence="12">
        <text>a hydroperoxide + [thioredoxin]-dithiol = an alcohol + [thioredoxin]-disulfide + H2O</text>
        <dbReference type="Rhea" id="RHEA:62620"/>
        <dbReference type="Rhea" id="RHEA-COMP:10698"/>
        <dbReference type="Rhea" id="RHEA-COMP:10700"/>
        <dbReference type="ChEBI" id="CHEBI:15377"/>
        <dbReference type="ChEBI" id="CHEBI:29950"/>
        <dbReference type="ChEBI" id="CHEBI:30879"/>
        <dbReference type="ChEBI" id="CHEBI:35924"/>
        <dbReference type="ChEBI" id="CHEBI:50058"/>
        <dbReference type="EC" id="1.11.1.24"/>
    </reaction>
</comment>
<name>A0AA94XX34_9MICC</name>
<keyword evidence="5" id="KW-0049">Antioxidant</keyword>
<dbReference type="GO" id="GO:0005737">
    <property type="term" value="C:cytoplasm"/>
    <property type="evidence" value="ECO:0007669"/>
    <property type="project" value="TreeGrafter"/>
</dbReference>
<dbReference type="PANTHER" id="PTHR42801:SF4">
    <property type="entry name" value="AHPC_TSA FAMILY PROTEIN"/>
    <property type="match status" value="1"/>
</dbReference>
<evidence type="ECO:0000259" key="14">
    <source>
        <dbReference type="PROSITE" id="PS51352"/>
    </source>
</evidence>
<feature type="active site" description="Cysteine sulfenic acid (-SOH) intermediate; for peroxidase activity" evidence="13">
    <location>
        <position position="50"/>
    </location>
</feature>
<organism evidence="15 16">
    <name type="scientific">Glutamicibacter halophytocola</name>
    <dbReference type="NCBI Taxonomy" id="1933880"/>
    <lineage>
        <taxon>Bacteria</taxon>
        <taxon>Bacillati</taxon>
        <taxon>Actinomycetota</taxon>
        <taxon>Actinomycetes</taxon>
        <taxon>Micrococcales</taxon>
        <taxon>Micrococcaceae</taxon>
        <taxon>Glutamicibacter</taxon>
    </lineage>
</organism>
<evidence type="ECO:0000256" key="4">
    <source>
        <dbReference type="ARBA" id="ARBA00022559"/>
    </source>
</evidence>
<reference evidence="15" key="1">
    <citation type="journal article" date="2022" name="Pest Manag. Sci.">
        <title>Glutamicibacter halophytocola-mediated host fitness of potato tuber moth on Solanaceae crops.</title>
        <authorList>
            <person name="Wang W."/>
            <person name="Xiao G."/>
            <person name="Du G."/>
            <person name="Chang L."/>
            <person name="Yang Y."/>
            <person name="Ye J."/>
            <person name="Chen B."/>
        </authorList>
    </citation>
    <scope>NUCLEOTIDE SEQUENCE</scope>
    <source>
        <strain evidence="15">S2</strain>
    </source>
</reference>
<sequence length="158" mass="16643">MASHSSPLTPGQPAPSFSLKDSTGATISLSDYSGQNVIVYFYPKAATPGCTTEACDFRDNLNSLQAAGYSVLGISPDAPEEIAAFASKESLNFPLLSDPDNEVAIAYGSYGEKTFGERTMVGTLRSTAVINADGTIRQIEYGVDAQGHVARLRDSLAV</sequence>
<evidence type="ECO:0000256" key="7">
    <source>
        <dbReference type="ARBA" id="ARBA00023157"/>
    </source>
</evidence>
<dbReference type="GO" id="GO:0045454">
    <property type="term" value="P:cell redox homeostasis"/>
    <property type="evidence" value="ECO:0007669"/>
    <property type="project" value="TreeGrafter"/>
</dbReference>
<evidence type="ECO:0000256" key="11">
    <source>
        <dbReference type="ARBA" id="ARBA00041373"/>
    </source>
</evidence>
<evidence type="ECO:0000256" key="5">
    <source>
        <dbReference type="ARBA" id="ARBA00022862"/>
    </source>
</evidence>
<comment type="similarity">
    <text evidence="10">Belongs to the peroxiredoxin family. BCP/PrxQ subfamily.</text>
</comment>
<dbReference type="SUPFAM" id="SSF52833">
    <property type="entry name" value="Thioredoxin-like"/>
    <property type="match status" value="1"/>
</dbReference>
<evidence type="ECO:0000256" key="3">
    <source>
        <dbReference type="ARBA" id="ARBA00013017"/>
    </source>
</evidence>
<dbReference type="FunFam" id="3.40.30.10:FF:000007">
    <property type="entry name" value="Thioredoxin-dependent thiol peroxidase"/>
    <property type="match status" value="1"/>
</dbReference>
<feature type="domain" description="Thioredoxin" evidence="14">
    <location>
        <begin position="8"/>
        <end position="158"/>
    </location>
</feature>
<proteinExistence type="inferred from homology"/>
<dbReference type="EMBL" id="CP102487">
    <property type="protein sequence ID" value="UUX58685.1"/>
    <property type="molecule type" value="Genomic_DNA"/>
</dbReference>
<gene>
    <name evidence="15" type="primary">bcp</name>
    <name evidence="15" type="ORF">NUH22_15520</name>
</gene>
<evidence type="ECO:0000313" key="16">
    <source>
        <dbReference type="Proteomes" id="UP001060018"/>
    </source>
</evidence>
<dbReference type="PIRSF" id="PIRSF000239">
    <property type="entry name" value="AHPC"/>
    <property type="match status" value="1"/>
</dbReference>
<dbReference type="GO" id="GO:0034599">
    <property type="term" value="P:cellular response to oxidative stress"/>
    <property type="evidence" value="ECO:0007669"/>
    <property type="project" value="TreeGrafter"/>
</dbReference>
<dbReference type="InterPro" id="IPR024706">
    <property type="entry name" value="Peroxiredoxin_AhpC-typ"/>
</dbReference>
<evidence type="ECO:0000256" key="8">
    <source>
        <dbReference type="ARBA" id="ARBA00023284"/>
    </source>
</evidence>
<dbReference type="GO" id="GO:0008379">
    <property type="term" value="F:thioredoxin peroxidase activity"/>
    <property type="evidence" value="ECO:0007669"/>
    <property type="project" value="TreeGrafter"/>
</dbReference>